<comment type="caution">
    <text evidence="2">The sequence shown here is derived from an EMBL/GenBank/DDBJ whole genome shotgun (WGS) entry which is preliminary data.</text>
</comment>
<keyword evidence="1" id="KW-1133">Transmembrane helix</keyword>
<reference evidence="2 3" key="1">
    <citation type="submission" date="2020-03" db="EMBL/GenBank/DDBJ databases">
        <title>Bacterial samples isolated from urine from healthy bovine heifers (Gyr breed).</title>
        <authorList>
            <person name="Giannattasio-Ferraz S."/>
            <person name="Maskeri L."/>
            <person name="Penido A."/>
            <person name="Barbosa-Stancioli E.F."/>
            <person name="Putonti C."/>
        </authorList>
    </citation>
    <scope>NUCLEOTIDE SEQUENCE [LARGE SCALE GENOMIC DNA]</scope>
    <source>
        <strain evidence="2 3">UFMG-H7</strain>
    </source>
</reference>
<feature type="transmembrane region" description="Helical" evidence="1">
    <location>
        <begin position="6"/>
        <end position="23"/>
    </location>
</feature>
<evidence type="ECO:0000256" key="1">
    <source>
        <dbReference type="SAM" id="Phobius"/>
    </source>
</evidence>
<evidence type="ECO:0000313" key="2">
    <source>
        <dbReference type="EMBL" id="NKC67911.1"/>
    </source>
</evidence>
<dbReference type="Proteomes" id="UP000521358">
    <property type="component" value="Unassembled WGS sequence"/>
</dbReference>
<proteinExistence type="predicted"/>
<keyword evidence="1" id="KW-0472">Membrane</keyword>
<dbReference type="RefSeq" id="WP_143353937.1">
    <property type="nucleotide sequence ID" value="NZ_JAAVMB010000007.1"/>
</dbReference>
<gene>
    <name evidence="2" type="ORF">HED35_07415</name>
</gene>
<accession>A0A7X6I2Z5</accession>
<sequence length="41" mass="4377">MGTIILASLIFLGVGIVIYQYGIKKKGSCDCSSVDCPVKKK</sequence>
<name>A0A7X6I2Z5_9ENTE</name>
<dbReference type="EMBL" id="JAAVMB010000007">
    <property type="protein sequence ID" value="NKC67911.1"/>
    <property type="molecule type" value="Genomic_DNA"/>
</dbReference>
<evidence type="ECO:0000313" key="3">
    <source>
        <dbReference type="Proteomes" id="UP000521358"/>
    </source>
</evidence>
<protein>
    <submittedName>
        <fullName evidence="2">FeoB-associated Cys-rich membrane protein</fullName>
    </submittedName>
</protein>
<organism evidence="2 3">
    <name type="scientific">Vagococcus fluvialis</name>
    <dbReference type="NCBI Taxonomy" id="2738"/>
    <lineage>
        <taxon>Bacteria</taxon>
        <taxon>Bacillati</taxon>
        <taxon>Bacillota</taxon>
        <taxon>Bacilli</taxon>
        <taxon>Lactobacillales</taxon>
        <taxon>Enterococcaceae</taxon>
        <taxon>Vagococcus</taxon>
    </lineage>
</organism>
<dbReference type="AlphaFoldDB" id="A0A7X6I2Z5"/>
<keyword evidence="1" id="KW-0812">Transmembrane</keyword>